<gene>
    <name evidence="1" type="ORF">NM208_g6064</name>
</gene>
<evidence type="ECO:0000313" key="1">
    <source>
        <dbReference type="EMBL" id="KAJ3538079.1"/>
    </source>
</evidence>
<accession>A0ACC1SEJ0</accession>
<reference evidence="1" key="1">
    <citation type="submission" date="2022-08" db="EMBL/GenBank/DDBJ databases">
        <title>Genome Sequence of Fusarium decemcellulare.</title>
        <authorList>
            <person name="Buettner E."/>
        </authorList>
    </citation>
    <scope>NUCLEOTIDE SEQUENCE</scope>
    <source>
        <strain evidence="1">Babe19</strain>
    </source>
</reference>
<dbReference type="EMBL" id="JANRMS010000542">
    <property type="protein sequence ID" value="KAJ3538079.1"/>
    <property type="molecule type" value="Genomic_DNA"/>
</dbReference>
<sequence length="224" mass="24755">MHAPVWLHEAQVDRGAEKILLDSQPLPLHPLRLRDLSETVPSTGTRQHETLSASHCATTKTPSSTHERPCAACDAVTHATMGKTMAEVCHTNRGRLRKELGITLEALEVHFDTESVPFWRGLRKLVKKRNITNPDGLDGLYPLLCEASHSRKTIPGPGQCASELWQPGDIELAEQWTEDWDRDDSPRQPSVTPSSPEDNPTPGGAPGVHVIFCGIYKKVIIKII</sequence>
<keyword evidence="2" id="KW-1185">Reference proteome</keyword>
<name>A0ACC1SEJ0_9HYPO</name>
<dbReference type="Proteomes" id="UP001148629">
    <property type="component" value="Unassembled WGS sequence"/>
</dbReference>
<organism evidence="1 2">
    <name type="scientific">Fusarium decemcellulare</name>
    <dbReference type="NCBI Taxonomy" id="57161"/>
    <lineage>
        <taxon>Eukaryota</taxon>
        <taxon>Fungi</taxon>
        <taxon>Dikarya</taxon>
        <taxon>Ascomycota</taxon>
        <taxon>Pezizomycotina</taxon>
        <taxon>Sordariomycetes</taxon>
        <taxon>Hypocreomycetidae</taxon>
        <taxon>Hypocreales</taxon>
        <taxon>Nectriaceae</taxon>
        <taxon>Fusarium</taxon>
        <taxon>Fusarium decemcellulare species complex</taxon>
    </lineage>
</organism>
<comment type="caution">
    <text evidence="1">The sequence shown here is derived from an EMBL/GenBank/DDBJ whole genome shotgun (WGS) entry which is preliminary data.</text>
</comment>
<evidence type="ECO:0000313" key="2">
    <source>
        <dbReference type="Proteomes" id="UP001148629"/>
    </source>
</evidence>
<proteinExistence type="predicted"/>
<protein>
    <submittedName>
        <fullName evidence="1">Uncharacterized protein</fullName>
    </submittedName>
</protein>